<dbReference type="SUPFAM" id="SSF81383">
    <property type="entry name" value="F-box domain"/>
    <property type="match status" value="1"/>
</dbReference>
<dbReference type="InterPro" id="IPR032675">
    <property type="entry name" value="LRR_dom_sf"/>
</dbReference>
<feature type="compositionally biased region" description="Polar residues" evidence="1">
    <location>
        <begin position="8"/>
        <end position="21"/>
    </location>
</feature>
<evidence type="ECO:0000256" key="1">
    <source>
        <dbReference type="SAM" id="MobiDB-lite"/>
    </source>
</evidence>
<proteinExistence type="predicted"/>
<reference evidence="2" key="1">
    <citation type="submission" date="2020-11" db="EMBL/GenBank/DDBJ databases">
        <authorList>
            <person name="Tran Van P."/>
        </authorList>
    </citation>
    <scope>NUCLEOTIDE SEQUENCE</scope>
</reference>
<dbReference type="Gene3D" id="3.80.10.10">
    <property type="entry name" value="Ribonuclease Inhibitor"/>
    <property type="match status" value="1"/>
</dbReference>
<protein>
    <recommendedName>
        <fullName evidence="4">F-box domain-containing protein</fullName>
    </recommendedName>
</protein>
<organism evidence="2">
    <name type="scientific">Medioppia subpectinata</name>
    <dbReference type="NCBI Taxonomy" id="1979941"/>
    <lineage>
        <taxon>Eukaryota</taxon>
        <taxon>Metazoa</taxon>
        <taxon>Ecdysozoa</taxon>
        <taxon>Arthropoda</taxon>
        <taxon>Chelicerata</taxon>
        <taxon>Arachnida</taxon>
        <taxon>Acari</taxon>
        <taxon>Acariformes</taxon>
        <taxon>Sarcoptiformes</taxon>
        <taxon>Oribatida</taxon>
        <taxon>Brachypylina</taxon>
        <taxon>Oppioidea</taxon>
        <taxon>Oppiidae</taxon>
        <taxon>Medioppia</taxon>
    </lineage>
</organism>
<dbReference type="SUPFAM" id="SSF52047">
    <property type="entry name" value="RNI-like"/>
    <property type="match status" value="1"/>
</dbReference>
<evidence type="ECO:0008006" key="4">
    <source>
        <dbReference type="Google" id="ProtNLM"/>
    </source>
</evidence>
<dbReference type="AlphaFoldDB" id="A0A7R9PW42"/>
<dbReference type="EMBL" id="CAJPIZ010001125">
    <property type="protein sequence ID" value="CAG2102922.1"/>
    <property type="molecule type" value="Genomic_DNA"/>
</dbReference>
<name>A0A7R9PW42_9ACAR</name>
<dbReference type="OrthoDB" id="120976at2759"/>
<sequence length="673" mass="77274">MKHKKTSLETTVDGNENNNQQPQIYAKDSLDRFGDDLFAIILSYLTIEDSFAYECVSKQFQRTVFDGVVNITLSDRFIREITKGMIIQTQLLATIAIKLSNIQTIDLRGITSASVEHIPEVLNTFRDNCRHLREIYSDLISPQGIQWIRPLVTRMSITTYWMSSVAKQSLIHCHRLSQLRVKYLSAVVDTTNGQLLAKNLSHFDFSHNSGLLSAFVAQNLCLKSLVARDIFDTDDTLNKQSQQLSQLTQLRQLTLHLYLTSRDNSLNDFLRTIGLNCKQLKRLSLEIMSSGRAPLNSQSFESLGCYRGLTRLHLTLMTLDIMVNVTELLEPLTLCHRLTHLTLDIKPFQSNEYFLINCDKHWPRLQYLFINSIHISRECLAHISRLPALNTLIIQYYMAQQMKHKKTSLETTDEGNEDNRQQPQIYAKDSLDRFGDDMFSIILSYLTIEDSFAYECVSKQFQRTVFDSVVDITLNDRFICKISKTISIDTQLLATIAIKLSNIQTIDCRGINTAYEEQIPELLNTFRDNCRHLREIHSDSPQVVQWIRPLVRRMSINTVSISSVAKQSLIHCHRLSQLRVKYLSYVFDTTSGQLLAKNLHQFDFSYNNNDNNGLLSAFVAHNLSLKTRSHLYTHIPFTDTLATGSALVIVLKLSITAKHLLFISFRSNHFRGK</sequence>
<feature type="region of interest" description="Disordered" evidence="1">
    <location>
        <begin position="1"/>
        <end position="21"/>
    </location>
</feature>
<keyword evidence="3" id="KW-1185">Reference proteome</keyword>
<evidence type="ECO:0000313" key="3">
    <source>
        <dbReference type="Proteomes" id="UP000759131"/>
    </source>
</evidence>
<accession>A0A7R9PW42</accession>
<evidence type="ECO:0000313" key="2">
    <source>
        <dbReference type="EMBL" id="CAD7622492.1"/>
    </source>
</evidence>
<dbReference type="Proteomes" id="UP000759131">
    <property type="component" value="Unassembled WGS sequence"/>
</dbReference>
<gene>
    <name evidence="2" type="ORF">OSB1V03_LOCUS2955</name>
</gene>
<dbReference type="InterPro" id="IPR036047">
    <property type="entry name" value="F-box-like_dom_sf"/>
</dbReference>
<dbReference type="EMBL" id="OC855700">
    <property type="protein sequence ID" value="CAD7622492.1"/>
    <property type="molecule type" value="Genomic_DNA"/>
</dbReference>